<sequence length="196" mass="21937">MGKLTYITGGAKSGKTRFAQDQVLAGNFQSVAYLATQANDFKDQEIQRAIANHQASRPQSWQTVEAYQDLDQVIHQLDGTVQAVILDCVTLWLTNNLFHYWDQQAPEGDMDYETLSAQAIDQGESFLLAEMDKLLTAIDQSSLEVWMISNEVGASLVPSYALGRIFRNYQGVINQHIAQASNRAYWMVSGLSVRIK</sequence>
<evidence type="ECO:0000256" key="9">
    <source>
        <dbReference type="ARBA" id="ARBA00012523"/>
    </source>
</evidence>
<comment type="function">
    <text evidence="4">Catalyzes ATP-dependent phosphorylation of adenosylcobinamide and addition of GMP to adenosylcobinamide phosphate.</text>
</comment>
<organism evidence="20 21">
    <name type="scientific">Facklamia languida CCUG 37842</name>
    <dbReference type="NCBI Taxonomy" id="883113"/>
    <lineage>
        <taxon>Bacteria</taxon>
        <taxon>Bacillati</taxon>
        <taxon>Bacillota</taxon>
        <taxon>Bacilli</taxon>
        <taxon>Lactobacillales</taxon>
        <taxon>Aerococcaceae</taxon>
        <taxon>Facklamia</taxon>
    </lineage>
</organism>
<dbReference type="EC" id="2.7.7.62" evidence="9"/>
<dbReference type="PANTHER" id="PTHR34848:SF1">
    <property type="entry name" value="BIFUNCTIONAL ADENOSYLCOBALAMIN BIOSYNTHESIS PROTEIN COBU"/>
    <property type="match status" value="1"/>
</dbReference>
<comment type="catalytic activity">
    <reaction evidence="3">
        <text>adenosylcob(III)inamide + GTP = adenosylcob(III)inamide phosphate + GDP + H(+)</text>
        <dbReference type="Rhea" id="RHEA:15765"/>
        <dbReference type="ChEBI" id="CHEBI:2480"/>
        <dbReference type="ChEBI" id="CHEBI:15378"/>
        <dbReference type="ChEBI" id="CHEBI:37565"/>
        <dbReference type="ChEBI" id="CHEBI:58189"/>
        <dbReference type="ChEBI" id="CHEBI:58502"/>
        <dbReference type="EC" id="2.7.1.156"/>
    </reaction>
</comment>
<evidence type="ECO:0000256" key="3">
    <source>
        <dbReference type="ARBA" id="ARBA00001522"/>
    </source>
</evidence>
<feature type="active site" description="GMP-histidine intermediate" evidence="18">
    <location>
        <position position="53"/>
    </location>
</feature>
<dbReference type="InterPro" id="IPR003203">
    <property type="entry name" value="CobU/CobP"/>
</dbReference>
<keyword evidence="11" id="KW-0808">Transferase</keyword>
<comment type="pathway">
    <text evidence="5">Cofactor biosynthesis; adenosylcobalamin biosynthesis; adenosylcobalamin from cob(II)yrinate a,c-diamide: step 6/7.</text>
</comment>
<comment type="caution">
    <text evidence="20">The sequence shown here is derived from an EMBL/GenBank/DDBJ whole genome shotgun (WGS) entry which is preliminary data.</text>
</comment>
<evidence type="ECO:0000256" key="12">
    <source>
        <dbReference type="ARBA" id="ARBA00022741"/>
    </source>
</evidence>
<evidence type="ECO:0000256" key="11">
    <source>
        <dbReference type="ARBA" id="ARBA00022679"/>
    </source>
</evidence>
<dbReference type="GO" id="GO:0043752">
    <property type="term" value="F:adenosylcobinamide kinase activity"/>
    <property type="evidence" value="ECO:0007669"/>
    <property type="project" value="UniProtKB-EC"/>
</dbReference>
<dbReference type="STRING" id="883113.HMPREF9708_01279"/>
<dbReference type="HOGENOM" id="CLU_094161_0_1_9"/>
<dbReference type="UniPathway" id="UPA00148">
    <property type="reaction ID" value="UER00236"/>
</dbReference>
<evidence type="ECO:0000256" key="19">
    <source>
        <dbReference type="PIRSR" id="PIRSR006135-2"/>
    </source>
</evidence>
<evidence type="ECO:0000256" key="16">
    <source>
        <dbReference type="ARBA" id="ARBA00029570"/>
    </source>
</evidence>
<reference evidence="20 21" key="1">
    <citation type="submission" date="2012-01" db="EMBL/GenBank/DDBJ databases">
        <title>The Genome Sequence of Facklamia languida CCUG 37842.</title>
        <authorList>
            <consortium name="The Broad Institute Genome Sequencing Platform"/>
            <person name="Earl A."/>
            <person name="Ward D."/>
            <person name="Feldgarden M."/>
            <person name="Gevers D."/>
            <person name="Huys G."/>
            <person name="Young S.K."/>
            <person name="Zeng Q."/>
            <person name="Gargeya S."/>
            <person name="Fitzgerald M."/>
            <person name="Haas B."/>
            <person name="Abouelleil A."/>
            <person name="Alvarado L."/>
            <person name="Arachchi H.M."/>
            <person name="Berlin A."/>
            <person name="Chapman S.B."/>
            <person name="Gearin G."/>
            <person name="Goldberg J."/>
            <person name="Griggs A."/>
            <person name="Gujja S."/>
            <person name="Hansen M."/>
            <person name="Heiman D."/>
            <person name="Howarth C."/>
            <person name="Larimer J."/>
            <person name="Lui A."/>
            <person name="MacDonald P.J.P."/>
            <person name="McCowen C."/>
            <person name="Montmayeur A."/>
            <person name="Murphy C."/>
            <person name="Neiman D."/>
            <person name="Pearson M."/>
            <person name="Priest M."/>
            <person name="Roberts A."/>
            <person name="Saif S."/>
            <person name="Shea T."/>
            <person name="Sisk P."/>
            <person name="Stolte C."/>
            <person name="Sykes S."/>
            <person name="Wortman J."/>
            <person name="Nusbaum C."/>
            <person name="Birren B."/>
        </authorList>
    </citation>
    <scope>NUCLEOTIDE SEQUENCE [LARGE SCALE GENOMIC DNA]</scope>
    <source>
        <strain evidence="20 21">CCUG 37842</strain>
    </source>
</reference>
<dbReference type="AlphaFoldDB" id="H3NK90"/>
<evidence type="ECO:0000256" key="13">
    <source>
        <dbReference type="ARBA" id="ARBA00022777"/>
    </source>
</evidence>
<dbReference type="GO" id="GO:0005525">
    <property type="term" value="F:GTP binding"/>
    <property type="evidence" value="ECO:0007669"/>
    <property type="project" value="UniProtKB-KW"/>
</dbReference>
<dbReference type="EMBL" id="AGEG01000014">
    <property type="protein sequence ID" value="EHR36607.1"/>
    <property type="molecule type" value="Genomic_DNA"/>
</dbReference>
<evidence type="ECO:0000256" key="6">
    <source>
        <dbReference type="ARBA" id="ARBA00005159"/>
    </source>
</evidence>
<evidence type="ECO:0000256" key="7">
    <source>
        <dbReference type="ARBA" id="ARBA00007490"/>
    </source>
</evidence>
<dbReference type="PIRSF" id="PIRSF006135">
    <property type="entry name" value="CobU"/>
    <property type="match status" value="1"/>
</dbReference>
<dbReference type="Gene3D" id="3.40.50.300">
    <property type="entry name" value="P-loop containing nucleotide triphosphate hydrolases"/>
    <property type="match status" value="1"/>
</dbReference>
<keyword evidence="14" id="KW-0067">ATP-binding</keyword>
<keyword evidence="13" id="KW-0418">Kinase</keyword>
<evidence type="ECO:0000256" key="8">
    <source>
        <dbReference type="ARBA" id="ARBA00012016"/>
    </source>
</evidence>
<evidence type="ECO:0000256" key="4">
    <source>
        <dbReference type="ARBA" id="ARBA00003889"/>
    </source>
</evidence>
<evidence type="ECO:0000256" key="5">
    <source>
        <dbReference type="ARBA" id="ARBA00004692"/>
    </source>
</evidence>
<evidence type="ECO:0000313" key="21">
    <source>
        <dbReference type="Proteomes" id="UP000006190"/>
    </source>
</evidence>
<evidence type="ECO:0000256" key="17">
    <source>
        <dbReference type="ARBA" id="ARBA00030571"/>
    </source>
</evidence>
<dbReference type="Proteomes" id="UP000006190">
    <property type="component" value="Unassembled WGS sequence"/>
</dbReference>
<dbReference type="GO" id="GO:0005524">
    <property type="term" value="F:ATP binding"/>
    <property type="evidence" value="ECO:0007669"/>
    <property type="project" value="UniProtKB-KW"/>
</dbReference>
<comment type="pathway">
    <text evidence="6">Cofactor biosynthesis; adenosylcobalamin biosynthesis; adenosylcobalamin from cob(II)yrinate a,c-diamide: step 5/7.</text>
</comment>
<keyword evidence="12 19" id="KW-0547">Nucleotide-binding</keyword>
<comment type="catalytic activity">
    <reaction evidence="1">
        <text>adenosylcob(III)inamide + ATP = adenosylcob(III)inamide phosphate + ADP + H(+)</text>
        <dbReference type="Rhea" id="RHEA:15769"/>
        <dbReference type="ChEBI" id="CHEBI:2480"/>
        <dbReference type="ChEBI" id="CHEBI:15378"/>
        <dbReference type="ChEBI" id="CHEBI:30616"/>
        <dbReference type="ChEBI" id="CHEBI:58502"/>
        <dbReference type="ChEBI" id="CHEBI:456216"/>
        <dbReference type="EC" id="2.7.1.156"/>
    </reaction>
</comment>
<dbReference type="SUPFAM" id="SSF52540">
    <property type="entry name" value="P-loop containing nucleoside triphosphate hydrolases"/>
    <property type="match status" value="1"/>
</dbReference>
<dbReference type="GO" id="GO:0008820">
    <property type="term" value="F:cobinamide phosphate guanylyltransferase activity"/>
    <property type="evidence" value="ECO:0007669"/>
    <property type="project" value="UniProtKB-EC"/>
</dbReference>
<dbReference type="eggNOG" id="COG2087">
    <property type="taxonomic scope" value="Bacteria"/>
</dbReference>
<protein>
    <recommendedName>
        <fullName evidence="16">Adenosylcobinamide kinase</fullName>
        <ecNumber evidence="8">2.7.1.156</ecNumber>
        <ecNumber evidence="9">2.7.7.62</ecNumber>
    </recommendedName>
    <alternativeName>
        <fullName evidence="17">Adenosylcobinamide-phosphate guanylyltransferase</fullName>
    </alternativeName>
</protein>
<feature type="binding site" evidence="19">
    <location>
        <position position="87"/>
    </location>
    <ligand>
        <name>GTP</name>
        <dbReference type="ChEBI" id="CHEBI:37565"/>
    </ligand>
</feature>
<comment type="catalytic activity">
    <reaction evidence="2">
        <text>adenosylcob(III)inamide phosphate + GTP + H(+) = adenosylcob(III)inamide-GDP + diphosphate</text>
        <dbReference type="Rhea" id="RHEA:22712"/>
        <dbReference type="ChEBI" id="CHEBI:15378"/>
        <dbReference type="ChEBI" id="CHEBI:33019"/>
        <dbReference type="ChEBI" id="CHEBI:37565"/>
        <dbReference type="ChEBI" id="CHEBI:58502"/>
        <dbReference type="ChEBI" id="CHEBI:60487"/>
        <dbReference type="EC" id="2.7.7.62"/>
    </reaction>
</comment>
<feature type="binding site" evidence="19">
    <location>
        <position position="65"/>
    </location>
    <ligand>
        <name>GTP</name>
        <dbReference type="ChEBI" id="CHEBI:37565"/>
    </ligand>
</feature>
<evidence type="ECO:0000313" key="20">
    <source>
        <dbReference type="EMBL" id="EHR36607.1"/>
    </source>
</evidence>
<dbReference type="RefSeq" id="WP_006309482.1">
    <property type="nucleotide sequence ID" value="NZ_JH601133.1"/>
</dbReference>
<evidence type="ECO:0000256" key="15">
    <source>
        <dbReference type="ARBA" id="ARBA00023134"/>
    </source>
</evidence>
<dbReference type="PATRIC" id="fig|883113.3.peg.1276"/>
<dbReference type="Pfam" id="PF02283">
    <property type="entry name" value="CobU"/>
    <property type="match status" value="1"/>
</dbReference>
<keyword evidence="15 19" id="KW-0342">GTP-binding</keyword>
<evidence type="ECO:0000256" key="18">
    <source>
        <dbReference type="PIRSR" id="PIRSR006135-1"/>
    </source>
</evidence>
<dbReference type="PANTHER" id="PTHR34848">
    <property type="match status" value="1"/>
</dbReference>
<evidence type="ECO:0000256" key="1">
    <source>
        <dbReference type="ARBA" id="ARBA00000312"/>
    </source>
</evidence>
<keyword evidence="10" id="KW-0169">Cobalamin biosynthesis</keyword>
<dbReference type="OrthoDB" id="9799422at2"/>
<comment type="similarity">
    <text evidence="7">Belongs to the CobU/CobP family.</text>
</comment>
<dbReference type="EC" id="2.7.1.156" evidence="8"/>
<evidence type="ECO:0000256" key="2">
    <source>
        <dbReference type="ARBA" id="ARBA00000711"/>
    </source>
</evidence>
<dbReference type="GO" id="GO:0009236">
    <property type="term" value="P:cobalamin biosynthetic process"/>
    <property type="evidence" value="ECO:0007669"/>
    <property type="project" value="UniProtKB-UniPathway"/>
</dbReference>
<proteinExistence type="inferred from homology"/>
<dbReference type="InterPro" id="IPR027417">
    <property type="entry name" value="P-loop_NTPase"/>
</dbReference>
<evidence type="ECO:0000256" key="10">
    <source>
        <dbReference type="ARBA" id="ARBA00022573"/>
    </source>
</evidence>
<name>H3NK90_9LACT</name>
<evidence type="ECO:0000256" key="14">
    <source>
        <dbReference type="ARBA" id="ARBA00022840"/>
    </source>
</evidence>
<keyword evidence="21" id="KW-1185">Reference proteome</keyword>
<accession>H3NK90</accession>
<dbReference type="CDD" id="cd00544">
    <property type="entry name" value="CobU"/>
    <property type="match status" value="1"/>
</dbReference>
<gene>
    <name evidence="20" type="ORF">HMPREF9708_01279</name>
</gene>
<dbReference type="NCBIfam" id="NF004469">
    <property type="entry name" value="PRK05800.1"/>
    <property type="match status" value="1"/>
</dbReference>